<proteinExistence type="predicted"/>
<dbReference type="EMBL" id="PHRG01000001">
    <property type="protein sequence ID" value="PJO76332.1"/>
    <property type="molecule type" value="Genomic_DNA"/>
</dbReference>
<reference evidence="2 3" key="1">
    <citation type="submission" date="2017-11" db="EMBL/GenBank/DDBJ databases">
        <title>Revising the taxonomy of the Acinetobacter lwoffii group: the description of Acinetobacter pseudolwoffii sp. nov. and emended description of Acinetobacter lwoffii.</title>
        <authorList>
            <person name="Nemec A."/>
            <person name="Radolfova-Krizova L."/>
        </authorList>
    </citation>
    <scope>NUCLEOTIDE SEQUENCE [LARGE SCALE GENOMIC DNA]</scope>
    <source>
        <strain evidence="2 3">ANC 5044</strain>
    </source>
</reference>
<organism evidence="2 3">
    <name type="scientific">Acinetobacter pseudolwoffii</name>
    <dbReference type="NCBI Taxonomy" id="2053287"/>
    <lineage>
        <taxon>Bacteria</taxon>
        <taxon>Pseudomonadati</taxon>
        <taxon>Pseudomonadota</taxon>
        <taxon>Gammaproteobacteria</taxon>
        <taxon>Moraxellales</taxon>
        <taxon>Moraxellaceae</taxon>
        <taxon>Acinetobacter</taxon>
    </lineage>
</organism>
<dbReference type="Proteomes" id="UP000243446">
    <property type="component" value="Unassembled WGS sequence"/>
</dbReference>
<evidence type="ECO:0000313" key="2">
    <source>
        <dbReference type="EMBL" id="PJO76332.1"/>
    </source>
</evidence>
<feature type="domain" description="Competence protein CoiA-like N-terminal" evidence="1">
    <location>
        <begin position="26"/>
        <end position="60"/>
    </location>
</feature>
<evidence type="ECO:0000313" key="3">
    <source>
        <dbReference type="Proteomes" id="UP000243446"/>
    </source>
</evidence>
<dbReference type="Pfam" id="PF25164">
    <property type="entry name" value="CoiA_N"/>
    <property type="match status" value="1"/>
</dbReference>
<comment type="caution">
    <text evidence="2">The sequence shown here is derived from an EMBL/GenBank/DDBJ whole genome shotgun (WGS) entry which is preliminary data.</text>
</comment>
<accession>A0A2H9YUL7</accession>
<dbReference type="GeneID" id="97177554"/>
<gene>
    <name evidence="2" type="ORF">CWI32_01415</name>
</gene>
<sequence length="337" mass="39101">MARYQYAKNENGEIVKAVDLVGQEVKAEYTCLGCDNLLIAKVNGKIKKPHFAHKNVLECNGETYLHRLGKRAFFETYQKCLVENEPFYITFHVPKKCQKFKRTIRKHCDLGYTEKRFDLTSYFSQIQVEKKHDQFIPDLLLTRQTNSEDSIYIEIAVTHFLSEKKESSGKRIIELPLDCEEDVEKIYKADLQQNDALFIGFNQESAPIVDSDCKCMHKRYFLFIVWDSGKAWLGLEYLSDIKAKLAKYQSKIEYSNIIETDLQFENSNVLMGYAHGDMFISQLKLAVEKKVPVKSCFLCKYSGDNYNYTEGLPIYCKAKKIACNSNQAAECDWYRLA</sequence>
<dbReference type="InterPro" id="IPR057253">
    <property type="entry name" value="CoiA-like_N"/>
</dbReference>
<evidence type="ECO:0000259" key="1">
    <source>
        <dbReference type="Pfam" id="PF25164"/>
    </source>
</evidence>
<name>A0A2H9YUL7_9GAMM</name>
<dbReference type="RefSeq" id="WP_100534464.1">
    <property type="nucleotide sequence ID" value="NZ_CBDBYO010000013.1"/>
</dbReference>
<dbReference type="AlphaFoldDB" id="A0A2H9YUL7"/>
<protein>
    <recommendedName>
        <fullName evidence="1">Competence protein CoiA-like N-terminal domain-containing protein</fullName>
    </recommendedName>
</protein>